<evidence type="ECO:0000313" key="2">
    <source>
        <dbReference type="EMBL" id="KII64144.1"/>
    </source>
</evidence>
<sequence>MFIINQPYQHSMKSQERHYIAHSKIKQFKCNVINCNTRCTSKRCIEKHIGIHPIQRGRKCPFCDYVVYGIYEKNDHLVIHPEKILNMKMFDKTNDSDDS</sequence>
<dbReference type="AlphaFoldDB" id="A0A0C2IFR7"/>
<dbReference type="InterPro" id="IPR013087">
    <property type="entry name" value="Znf_C2H2_type"/>
</dbReference>
<comment type="caution">
    <text evidence="2">The sequence shown here is derived from an EMBL/GenBank/DDBJ whole genome shotgun (WGS) entry which is preliminary data.</text>
</comment>
<feature type="domain" description="C2H2-type" evidence="1">
    <location>
        <begin position="30"/>
        <end position="52"/>
    </location>
</feature>
<organism evidence="2 3">
    <name type="scientific">Thelohanellus kitauei</name>
    <name type="common">Myxosporean</name>
    <dbReference type="NCBI Taxonomy" id="669202"/>
    <lineage>
        <taxon>Eukaryota</taxon>
        <taxon>Metazoa</taxon>
        <taxon>Cnidaria</taxon>
        <taxon>Myxozoa</taxon>
        <taxon>Myxosporea</taxon>
        <taxon>Bivalvulida</taxon>
        <taxon>Platysporina</taxon>
        <taxon>Myxobolidae</taxon>
        <taxon>Thelohanellus</taxon>
    </lineage>
</organism>
<dbReference type="SMART" id="SM00355">
    <property type="entry name" value="ZnF_C2H2"/>
    <property type="match status" value="2"/>
</dbReference>
<keyword evidence="3" id="KW-1185">Reference proteome</keyword>
<name>A0A0C2IFR7_THEKT</name>
<dbReference type="OrthoDB" id="6077919at2759"/>
<proteinExistence type="predicted"/>
<reference evidence="2 3" key="1">
    <citation type="journal article" date="2014" name="Genome Biol. Evol.">
        <title>The genome of the myxosporean Thelohanellus kitauei shows adaptations to nutrient acquisition within its fish host.</title>
        <authorList>
            <person name="Yang Y."/>
            <person name="Xiong J."/>
            <person name="Zhou Z."/>
            <person name="Huo F."/>
            <person name="Miao W."/>
            <person name="Ran C."/>
            <person name="Liu Y."/>
            <person name="Zhang J."/>
            <person name="Feng J."/>
            <person name="Wang M."/>
            <person name="Wang M."/>
            <person name="Wang L."/>
            <person name="Yao B."/>
        </authorList>
    </citation>
    <scope>NUCLEOTIDE SEQUENCE [LARGE SCALE GENOMIC DNA]</scope>
    <source>
        <strain evidence="2">Wuqing</strain>
    </source>
</reference>
<evidence type="ECO:0000313" key="3">
    <source>
        <dbReference type="Proteomes" id="UP000031668"/>
    </source>
</evidence>
<accession>A0A0C2IFR7</accession>
<evidence type="ECO:0000259" key="1">
    <source>
        <dbReference type="PROSITE" id="PS00028"/>
    </source>
</evidence>
<dbReference type="EMBL" id="JWZT01004427">
    <property type="protein sequence ID" value="KII64144.1"/>
    <property type="molecule type" value="Genomic_DNA"/>
</dbReference>
<protein>
    <recommendedName>
        <fullName evidence="1">C2H2-type domain-containing protein</fullName>
    </recommendedName>
</protein>
<dbReference type="Proteomes" id="UP000031668">
    <property type="component" value="Unassembled WGS sequence"/>
</dbReference>
<dbReference type="PROSITE" id="PS00028">
    <property type="entry name" value="ZINC_FINGER_C2H2_1"/>
    <property type="match status" value="1"/>
</dbReference>
<dbReference type="Gene3D" id="3.30.160.60">
    <property type="entry name" value="Classic Zinc Finger"/>
    <property type="match status" value="1"/>
</dbReference>
<gene>
    <name evidence="2" type="ORF">RF11_09338</name>
</gene>